<dbReference type="KEGG" id="atq:GH723_10340"/>
<accession>A0A5Q2RIW4</accession>
<gene>
    <name evidence="2" type="ORF">GH723_10340</name>
</gene>
<feature type="transmembrane region" description="Helical" evidence="1">
    <location>
        <begin position="31"/>
        <end position="49"/>
    </location>
</feature>
<evidence type="ECO:0000313" key="3">
    <source>
        <dbReference type="Proteomes" id="UP000334019"/>
    </source>
</evidence>
<dbReference type="RefSeq" id="WP_153759571.1">
    <property type="nucleotide sequence ID" value="NZ_CP045851.1"/>
</dbReference>
<keyword evidence="1" id="KW-0812">Transmembrane</keyword>
<dbReference type="AlphaFoldDB" id="A0A5Q2RIW4"/>
<dbReference type="EMBL" id="CP045851">
    <property type="protein sequence ID" value="QGG95464.1"/>
    <property type="molecule type" value="Genomic_DNA"/>
</dbReference>
<proteinExistence type="predicted"/>
<feature type="transmembrane region" description="Helical" evidence="1">
    <location>
        <begin position="69"/>
        <end position="90"/>
    </location>
</feature>
<protein>
    <submittedName>
        <fullName evidence="2">Uncharacterized protein</fullName>
    </submittedName>
</protein>
<keyword evidence="1" id="KW-1133">Transmembrane helix</keyword>
<keyword evidence="1" id="KW-0472">Membrane</keyword>
<reference evidence="2 3" key="1">
    <citation type="submission" date="2019-11" db="EMBL/GenBank/DDBJ databases">
        <authorList>
            <person name="He Y."/>
        </authorList>
    </citation>
    <scope>NUCLEOTIDE SEQUENCE [LARGE SCALE GENOMIC DNA]</scope>
    <source>
        <strain evidence="2 3">SCSIO 58843</strain>
    </source>
</reference>
<evidence type="ECO:0000256" key="1">
    <source>
        <dbReference type="SAM" id="Phobius"/>
    </source>
</evidence>
<sequence length="247" mass="26103">MRPQSPDATPAAPAHRVVIDLDRVIGVLGRFALALVVAGTLVSVIRLTSDVVTDAADLGARFELHTDQSLPTWFSSVALFASVPLLAIMASAAPSTADRRRWAVLAALVLVFSMDEVATFHEYAAAVVDVQIFGFSGGYNWLAVGIPFAVAVVAAYTPFVLRLDPWLRARLVAVAATYFGGAVGVEALNAHTASTIGDDTYRYVLGTAVEESLELVGALLLLHTTMGHLHRWGAAVLVHFHAGSATG</sequence>
<evidence type="ECO:0000313" key="2">
    <source>
        <dbReference type="EMBL" id="QGG95464.1"/>
    </source>
</evidence>
<organism evidence="2 3">
    <name type="scientific">Actinomarinicola tropica</name>
    <dbReference type="NCBI Taxonomy" id="2789776"/>
    <lineage>
        <taxon>Bacteria</taxon>
        <taxon>Bacillati</taxon>
        <taxon>Actinomycetota</taxon>
        <taxon>Acidimicrobiia</taxon>
        <taxon>Acidimicrobiales</taxon>
        <taxon>Iamiaceae</taxon>
        <taxon>Actinomarinicola</taxon>
    </lineage>
</organism>
<keyword evidence="3" id="KW-1185">Reference proteome</keyword>
<feature type="transmembrane region" description="Helical" evidence="1">
    <location>
        <begin position="102"/>
        <end position="121"/>
    </location>
</feature>
<feature type="transmembrane region" description="Helical" evidence="1">
    <location>
        <begin position="141"/>
        <end position="161"/>
    </location>
</feature>
<name>A0A5Q2RIW4_9ACTN</name>
<dbReference type="Proteomes" id="UP000334019">
    <property type="component" value="Chromosome"/>
</dbReference>